<proteinExistence type="predicted"/>
<dbReference type="EMBL" id="JAWDJW010002991">
    <property type="protein sequence ID" value="KAK3077310.1"/>
    <property type="molecule type" value="Genomic_DNA"/>
</dbReference>
<evidence type="ECO:0000313" key="1">
    <source>
        <dbReference type="EMBL" id="KAK3077310.1"/>
    </source>
</evidence>
<comment type="caution">
    <text evidence="1">The sequence shown here is derived from an EMBL/GenBank/DDBJ whole genome shotgun (WGS) entry which is preliminary data.</text>
</comment>
<accession>A0ACC3DLD6</accession>
<sequence>MTSNFNGSKPGPIEPYSVGDTNFNVARVSDIDPSHAHTSAQSLQDIEKQWTLNDDVERASANEPSVQGADEKTSVPDTYLDRISSVPSHAISDNETTYPEGGLAAWLVVLGSFSAMLAAFGIMNTIGIFQAYLSTHQLSAYSESQIGWIFSLYVFLCFGLGLLIGPVFDLYGPRPLILPGSILLTLAILLMSWCTQYWHFMLTFSVLAGAGSSLLFTPAISAIGHFFLAGRGAATGIAAAGGSVGGIIFPLMLQQLFPTIGW</sequence>
<gene>
    <name evidence="1" type="ORF">LTS18_010611</name>
</gene>
<protein>
    <submittedName>
        <fullName evidence="1">Uncharacterized protein</fullName>
    </submittedName>
</protein>
<reference evidence="1" key="1">
    <citation type="submission" date="2024-09" db="EMBL/GenBank/DDBJ databases">
        <title>Black Yeasts Isolated from many extreme environments.</title>
        <authorList>
            <person name="Coleine C."/>
            <person name="Stajich J.E."/>
            <person name="Selbmann L."/>
        </authorList>
    </citation>
    <scope>NUCLEOTIDE SEQUENCE</scope>
    <source>
        <strain evidence="1">CCFEE 5737</strain>
    </source>
</reference>
<feature type="non-terminal residue" evidence="1">
    <location>
        <position position="262"/>
    </location>
</feature>
<name>A0ACC3DLD6_9PEZI</name>
<organism evidence="1 2">
    <name type="scientific">Coniosporium uncinatum</name>
    <dbReference type="NCBI Taxonomy" id="93489"/>
    <lineage>
        <taxon>Eukaryota</taxon>
        <taxon>Fungi</taxon>
        <taxon>Dikarya</taxon>
        <taxon>Ascomycota</taxon>
        <taxon>Pezizomycotina</taxon>
        <taxon>Dothideomycetes</taxon>
        <taxon>Dothideomycetes incertae sedis</taxon>
        <taxon>Coniosporium</taxon>
    </lineage>
</organism>
<dbReference type="Proteomes" id="UP001186974">
    <property type="component" value="Unassembled WGS sequence"/>
</dbReference>
<keyword evidence="2" id="KW-1185">Reference proteome</keyword>
<evidence type="ECO:0000313" key="2">
    <source>
        <dbReference type="Proteomes" id="UP001186974"/>
    </source>
</evidence>